<evidence type="ECO:0000259" key="1">
    <source>
        <dbReference type="Pfam" id="PF01494"/>
    </source>
</evidence>
<dbReference type="SUPFAM" id="SSF51905">
    <property type="entry name" value="FAD/NAD(P)-binding domain"/>
    <property type="match status" value="1"/>
</dbReference>
<dbReference type="Proteomes" id="UP000215896">
    <property type="component" value="Unassembled WGS sequence"/>
</dbReference>
<dbReference type="AlphaFoldDB" id="A0A255GCP8"/>
<dbReference type="PRINTS" id="PR00420">
    <property type="entry name" value="RNGMNOXGNASE"/>
</dbReference>
<dbReference type="Pfam" id="PF01494">
    <property type="entry name" value="FAD_binding_3"/>
    <property type="match status" value="1"/>
</dbReference>
<evidence type="ECO:0000313" key="3">
    <source>
        <dbReference type="Proteomes" id="UP000215896"/>
    </source>
</evidence>
<name>A0A255GCP8_9ACTN</name>
<organism evidence="2 3">
    <name type="scientific">Enemella evansiae</name>
    <dbReference type="NCBI Taxonomy" id="2016499"/>
    <lineage>
        <taxon>Bacteria</taxon>
        <taxon>Bacillati</taxon>
        <taxon>Actinomycetota</taxon>
        <taxon>Actinomycetes</taxon>
        <taxon>Propionibacteriales</taxon>
        <taxon>Propionibacteriaceae</taxon>
        <taxon>Enemella</taxon>
    </lineage>
</organism>
<dbReference type="GO" id="GO:0071949">
    <property type="term" value="F:FAD binding"/>
    <property type="evidence" value="ECO:0007669"/>
    <property type="project" value="InterPro"/>
</dbReference>
<dbReference type="InterPro" id="IPR036188">
    <property type="entry name" value="FAD/NAD-bd_sf"/>
</dbReference>
<dbReference type="Gene3D" id="3.50.50.60">
    <property type="entry name" value="FAD/NAD(P)-binding domain"/>
    <property type="match status" value="1"/>
</dbReference>
<proteinExistence type="predicted"/>
<comment type="caution">
    <text evidence="2">The sequence shown here is derived from an EMBL/GenBank/DDBJ whole genome shotgun (WGS) entry which is preliminary data.</text>
</comment>
<protein>
    <recommendedName>
        <fullName evidence="1">FAD-binding domain-containing protein</fullName>
    </recommendedName>
</protein>
<evidence type="ECO:0000313" key="2">
    <source>
        <dbReference type="EMBL" id="OYO13657.1"/>
    </source>
</evidence>
<sequence length="115" mass="12717">MRWGNLLLAGDAAHTVPPTGAKGLNLALQDVRVLAEVLGDWAAGDPGALQAYSTRSLDRVWKAQHFSFWMTSMLHNNPDASDFDRLRTLGELRMLVESEHGRAWLAEAYTGWPNG</sequence>
<accession>A0A255GCP8</accession>
<keyword evidence="3" id="KW-1185">Reference proteome</keyword>
<gene>
    <name evidence="2" type="ORF">CGZ94_09510</name>
</gene>
<dbReference type="InterPro" id="IPR002938">
    <property type="entry name" value="FAD-bd"/>
</dbReference>
<reference evidence="2 3" key="1">
    <citation type="submission" date="2017-07" db="EMBL/GenBank/DDBJ databases">
        <title>Draft whole genome sequences of clinical Proprionibacteriaceae strains.</title>
        <authorList>
            <person name="Bernier A.-M."/>
            <person name="Bernard K."/>
            <person name="Domingo M.-C."/>
        </authorList>
    </citation>
    <scope>NUCLEOTIDE SEQUENCE [LARGE SCALE GENOMIC DNA]</scope>
    <source>
        <strain evidence="2 3">NML 030167</strain>
    </source>
</reference>
<feature type="domain" description="FAD-binding" evidence="1">
    <location>
        <begin position="1"/>
        <end position="66"/>
    </location>
</feature>
<dbReference type="EMBL" id="NMVO01000013">
    <property type="protein sequence ID" value="OYO13657.1"/>
    <property type="molecule type" value="Genomic_DNA"/>
</dbReference>